<feature type="domain" description="Major facilitator superfamily (MFS) profile" evidence="3">
    <location>
        <begin position="1"/>
        <end position="404"/>
    </location>
</feature>
<evidence type="ECO:0000259" key="3">
    <source>
        <dbReference type="PROSITE" id="PS50850"/>
    </source>
</evidence>
<feature type="transmembrane region" description="Helical" evidence="2">
    <location>
        <begin position="379"/>
        <end position="402"/>
    </location>
</feature>
<dbReference type="GO" id="GO:0022857">
    <property type="term" value="F:transmembrane transporter activity"/>
    <property type="evidence" value="ECO:0007669"/>
    <property type="project" value="InterPro"/>
</dbReference>
<keyword evidence="2" id="KW-0472">Membrane</keyword>
<feature type="transmembrane region" description="Helical" evidence="2">
    <location>
        <begin position="117"/>
        <end position="138"/>
    </location>
</feature>
<dbReference type="Proteomes" id="UP001159428">
    <property type="component" value="Unassembled WGS sequence"/>
</dbReference>
<organism evidence="4 5">
    <name type="scientific">Pocillopora meandrina</name>
    <dbReference type="NCBI Taxonomy" id="46732"/>
    <lineage>
        <taxon>Eukaryota</taxon>
        <taxon>Metazoa</taxon>
        <taxon>Cnidaria</taxon>
        <taxon>Anthozoa</taxon>
        <taxon>Hexacorallia</taxon>
        <taxon>Scleractinia</taxon>
        <taxon>Astrocoeniina</taxon>
        <taxon>Pocilloporidae</taxon>
        <taxon>Pocillopora</taxon>
    </lineage>
</organism>
<dbReference type="InterPro" id="IPR011701">
    <property type="entry name" value="MFS"/>
</dbReference>
<comment type="caution">
    <text evidence="4">The sequence shown here is derived from an EMBL/GenBank/DDBJ whole genome shotgun (WGS) entry which is preliminary data.</text>
</comment>
<dbReference type="GO" id="GO:0016020">
    <property type="term" value="C:membrane"/>
    <property type="evidence" value="ECO:0007669"/>
    <property type="project" value="UniProtKB-SubCell"/>
</dbReference>
<feature type="transmembrane region" description="Helical" evidence="2">
    <location>
        <begin position="315"/>
        <end position="335"/>
    </location>
</feature>
<evidence type="ECO:0000256" key="1">
    <source>
        <dbReference type="ARBA" id="ARBA00004141"/>
    </source>
</evidence>
<dbReference type="Gene3D" id="1.20.1250.20">
    <property type="entry name" value="MFS general substrate transporter like domains"/>
    <property type="match status" value="2"/>
</dbReference>
<feature type="transmembrane region" description="Helical" evidence="2">
    <location>
        <begin position="145"/>
        <end position="164"/>
    </location>
</feature>
<evidence type="ECO:0000313" key="5">
    <source>
        <dbReference type="Proteomes" id="UP001159428"/>
    </source>
</evidence>
<dbReference type="InterPro" id="IPR020846">
    <property type="entry name" value="MFS_dom"/>
</dbReference>
<feature type="transmembrane region" description="Helical" evidence="2">
    <location>
        <begin position="218"/>
        <end position="240"/>
    </location>
</feature>
<reference evidence="4 5" key="1">
    <citation type="submission" date="2022-05" db="EMBL/GenBank/DDBJ databases">
        <authorList>
            <consortium name="Genoscope - CEA"/>
            <person name="William W."/>
        </authorList>
    </citation>
    <scope>NUCLEOTIDE SEQUENCE [LARGE SCALE GENOMIC DNA]</scope>
</reference>
<gene>
    <name evidence="4" type="ORF">PMEA_00033730</name>
</gene>
<name>A0AAU9W4C8_9CNID</name>
<dbReference type="InterPro" id="IPR036259">
    <property type="entry name" value="MFS_trans_sf"/>
</dbReference>
<keyword evidence="5" id="KW-1185">Reference proteome</keyword>
<feature type="transmembrane region" description="Helical" evidence="2">
    <location>
        <begin position="260"/>
        <end position="283"/>
    </location>
</feature>
<sequence length="417" mass="45129">MNFFSGIIVSFKQDSLWSWFICGLTTLCVILTIGFSSALGVLFPVFMNSFRENRESTAWVASIIHGLTLILGPVMGAFLNKFGFRVTTILGCLLCSLGVTLGSFVSTIYMLYVTFSIPFAMGQSLIFVSEAIIVNNYFDKRKSFALGLVTSGTGLGTMILSPSLQAAVDVLEWRNTFRVFGGLLAVSSLTGVILHQSPSSQERNMNRSSKKWSWNLSLFKNSTLLVLVTTGAALMFSRLVPYVHLMKHCDDLGILADKSSTIYMVIGIFASLGRIGGGFLCDLKFVNSRLLLQAAIFIMAASTILLTLAKTYFGVFTYAIFFSSADGLMITSMIVETLKAVKENEKASAVGLLMLFSGISALIGPPLSGLMADTFGNYIVAFIVAGGVGVVGSLLPFILLCLKREAGRDEQNTQEDA</sequence>
<accession>A0AAU9W4C8</accession>
<keyword evidence="2" id="KW-1133">Transmembrane helix</keyword>
<evidence type="ECO:0000313" key="4">
    <source>
        <dbReference type="EMBL" id="CAH3045723.1"/>
    </source>
</evidence>
<evidence type="ECO:0000256" key="2">
    <source>
        <dbReference type="SAM" id="Phobius"/>
    </source>
</evidence>
<keyword evidence="2" id="KW-0812">Transmembrane</keyword>
<feature type="transmembrane region" description="Helical" evidence="2">
    <location>
        <begin position="347"/>
        <end position="367"/>
    </location>
</feature>
<dbReference type="SUPFAM" id="SSF103473">
    <property type="entry name" value="MFS general substrate transporter"/>
    <property type="match status" value="1"/>
</dbReference>
<feature type="transmembrane region" description="Helical" evidence="2">
    <location>
        <begin position="86"/>
        <end position="111"/>
    </location>
</feature>
<comment type="subcellular location">
    <subcellularLocation>
        <location evidence="1">Membrane</location>
        <topology evidence="1">Multi-pass membrane protein</topology>
    </subcellularLocation>
</comment>
<dbReference type="CDD" id="cd17352">
    <property type="entry name" value="MFS_MCT_SLC16"/>
    <property type="match status" value="1"/>
</dbReference>
<dbReference type="PANTHER" id="PTHR11360">
    <property type="entry name" value="MONOCARBOXYLATE TRANSPORTER"/>
    <property type="match status" value="1"/>
</dbReference>
<dbReference type="AlphaFoldDB" id="A0AAU9W4C8"/>
<dbReference type="EMBL" id="CALNXJ010000008">
    <property type="protein sequence ID" value="CAH3045723.1"/>
    <property type="molecule type" value="Genomic_DNA"/>
</dbReference>
<dbReference type="InterPro" id="IPR050327">
    <property type="entry name" value="Proton-linked_MCT"/>
</dbReference>
<feature type="transmembrane region" description="Helical" evidence="2">
    <location>
        <begin position="58"/>
        <end position="79"/>
    </location>
</feature>
<feature type="transmembrane region" description="Helical" evidence="2">
    <location>
        <begin position="20"/>
        <end position="46"/>
    </location>
</feature>
<proteinExistence type="predicted"/>
<dbReference type="PROSITE" id="PS50850">
    <property type="entry name" value="MFS"/>
    <property type="match status" value="1"/>
</dbReference>
<dbReference type="PANTHER" id="PTHR11360:SF251">
    <property type="entry name" value="MAJOR FACILITATOR SUPERFAMILY (MFS) PROFILE DOMAIN-CONTAINING PROTEIN"/>
    <property type="match status" value="1"/>
</dbReference>
<feature type="transmembrane region" description="Helical" evidence="2">
    <location>
        <begin position="290"/>
        <end position="309"/>
    </location>
</feature>
<feature type="transmembrane region" description="Helical" evidence="2">
    <location>
        <begin position="176"/>
        <end position="197"/>
    </location>
</feature>
<dbReference type="Pfam" id="PF07690">
    <property type="entry name" value="MFS_1"/>
    <property type="match status" value="1"/>
</dbReference>
<protein>
    <recommendedName>
        <fullName evidence="3">Major facilitator superfamily (MFS) profile domain-containing protein</fullName>
    </recommendedName>
</protein>